<dbReference type="AlphaFoldDB" id="A0AAW3JQ32"/>
<dbReference type="GO" id="GO:0005886">
    <property type="term" value="C:plasma membrane"/>
    <property type="evidence" value="ECO:0007669"/>
    <property type="project" value="UniProtKB-SubCell"/>
</dbReference>
<feature type="transmembrane region" description="Helical" evidence="10">
    <location>
        <begin position="163"/>
        <end position="186"/>
    </location>
</feature>
<evidence type="ECO:0000313" key="12">
    <source>
        <dbReference type="Proteomes" id="UP000050833"/>
    </source>
</evidence>
<keyword evidence="5" id="KW-1003">Cell membrane</keyword>
<keyword evidence="7 10" id="KW-1133">Transmembrane helix</keyword>
<comment type="subcellular location">
    <subcellularLocation>
        <location evidence="1">Cell membrane</location>
        <topology evidence="1">Multi-pass membrane protein</topology>
    </subcellularLocation>
</comment>
<dbReference type="RefSeq" id="WP_055943404.1">
    <property type="nucleotide sequence ID" value="NZ_JAQDDZ010000005.1"/>
</dbReference>
<dbReference type="InterPro" id="IPR048279">
    <property type="entry name" value="MdtK-like"/>
</dbReference>
<dbReference type="GO" id="GO:0042910">
    <property type="term" value="F:xenobiotic transmembrane transporter activity"/>
    <property type="evidence" value="ECO:0007669"/>
    <property type="project" value="InterPro"/>
</dbReference>
<dbReference type="GO" id="GO:0015297">
    <property type="term" value="F:antiporter activity"/>
    <property type="evidence" value="ECO:0007669"/>
    <property type="project" value="InterPro"/>
</dbReference>
<dbReference type="InterPro" id="IPR002528">
    <property type="entry name" value="MATE_fam"/>
</dbReference>
<dbReference type="Proteomes" id="UP000050833">
    <property type="component" value="Unassembled WGS sequence"/>
</dbReference>
<feature type="transmembrane region" description="Helical" evidence="10">
    <location>
        <begin position="414"/>
        <end position="434"/>
    </location>
</feature>
<evidence type="ECO:0000256" key="5">
    <source>
        <dbReference type="ARBA" id="ARBA00022475"/>
    </source>
</evidence>
<sequence length="443" mass="48439">MGIQLSEHFTFKKLLKFVYPSIIMMIFTSIYSVVDGLFVSNFVGKTALAAINLILPLIMGLSALGFMMGTGGSAIVAKTLGEKKNKKANEYFSLIVYTTIIGGLFFAVLGAILVRPVSIALGATGELLDNCVLYGRISFISLMPFMLQNVFQSFFVTAEKPKLGLMVIVAAGLTNMVLDYVFIAVLGFGLKGAAIATVCGECVGGLLPLAYFGRHNKSPLKLGKTHFYGKVLIRTCSNGLSELMTNLSSSIVNSLYNLQLMKFAGENGVAAYGTIMYVNFIFVAIFIGYSIGSAPIISYHYGAQNHNELKNLFRKSLTLICIWAFALFVLAQFLAAPVSKLFVGYDRSLYKMTVMGFRIYCFVFLINGCNIFGSSFFTALNNGPISAAISFLRTLVFQLSAVLLLPMILGINGIWSSVAVAELLTLCVTITFFIRKRKYYHYA</sequence>
<gene>
    <name evidence="11" type="ORF">APZ18_07490</name>
</gene>
<feature type="transmembrane region" description="Helical" evidence="10">
    <location>
        <begin position="357"/>
        <end position="380"/>
    </location>
</feature>
<dbReference type="EMBL" id="LLKB01000005">
    <property type="protein sequence ID" value="KQC84585.1"/>
    <property type="molecule type" value="Genomic_DNA"/>
</dbReference>
<keyword evidence="6 10" id="KW-0812">Transmembrane</keyword>
<accession>A0AAW3JQ32</accession>
<protein>
    <recommendedName>
        <fullName evidence="3">Multidrug export protein MepA</fullName>
    </recommendedName>
</protein>
<feature type="transmembrane region" description="Helical" evidence="10">
    <location>
        <begin position="46"/>
        <end position="70"/>
    </location>
</feature>
<dbReference type="CDD" id="cd13143">
    <property type="entry name" value="MATE_MepA_like"/>
    <property type="match status" value="1"/>
</dbReference>
<evidence type="ECO:0000256" key="8">
    <source>
        <dbReference type="ARBA" id="ARBA00023136"/>
    </source>
</evidence>
<dbReference type="PANTHER" id="PTHR43823">
    <property type="entry name" value="SPORULATION PROTEIN YKVU"/>
    <property type="match status" value="1"/>
</dbReference>
<feature type="transmembrane region" description="Helical" evidence="10">
    <location>
        <begin position="317"/>
        <end position="337"/>
    </location>
</feature>
<dbReference type="Pfam" id="PF01554">
    <property type="entry name" value="MatE"/>
    <property type="match status" value="2"/>
</dbReference>
<keyword evidence="9" id="KW-0046">Antibiotic resistance</keyword>
<dbReference type="PIRSF" id="PIRSF006603">
    <property type="entry name" value="DinF"/>
    <property type="match status" value="1"/>
</dbReference>
<reference evidence="11 12" key="1">
    <citation type="submission" date="2015-10" db="EMBL/GenBank/DDBJ databases">
        <title>Butyribacter intestini gen. nov., sp. nov., a butyric acid-producing bacterium of the family Lachnospiraceae isolated from the human faeces.</title>
        <authorList>
            <person name="Zou Y."/>
            <person name="Xue W."/>
            <person name="Luo G."/>
            <person name="Lv M."/>
        </authorList>
    </citation>
    <scope>NUCLEOTIDE SEQUENCE [LARGE SCALE GENOMIC DNA]</scope>
    <source>
        <strain evidence="11 12">TF01-11</strain>
    </source>
</reference>
<proteinExistence type="inferred from homology"/>
<dbReference type="InterPro" id="IPR045070">
    <property type="entry name" value="MATE_MepA-like"/>
</dbReference>
<keyword evidence="4" id="KW-0813">Transport</keyword>
<evidence type="ECO:0000256" key="9">
    <source>
        <dbReference type="ARBA" id="ARBA00023251"/>
    </source>
</evidence>
<evidence type="ECO:0000256" key="2">
    <source>
        <dbReference type="ARBA" id="ARBA00008417"/>
    </source>
</evidence>
<comment type="similarity">
    <text evidence="2">Belongs to the multi antimicrobial extrusion (MATE) (TC 2.A.66.1) family. MepA subfamily.</text>
</comment>
<keyword evidence="8 10" id="KW-0472">Membrane</keyword>
<feature type="transmembrane region" description="Helical" evidence="10">
    <location>
        <begin position="133"/>
        <end position="151"/>
    </location>
</feature>
<evidence type="ECO:0000313" key="11">
    <source>
        <dbReference type="EMBL" id="KQC84585.1"/>
    </source>
</evidence>
<dbReference type="GO" id="GO:0046677">
    <property type="term" value="P:response to antibiotic"/>
    <property type="evidence" value="ECO:0007669"/>
    <property type="project" value="UniProtKB-KW"/>
</dbReference>
<name>A0AAW3JQ32_9FIRM</name>
<evidence type="ECO:0000256" key="6">
    <source>
        <dbReference type="ARBA" id="ARBA00022692"/>
    </source>
</evidence>
<evidence type="ECO:0000256" key="10">
    <source>
        <dbReference type="SAM" id="Phobius"/>
    </source>
</evidence>
<evidence type="ECO:0000256" key="1">
    <source>
        <dbReference type="ARBA" id="ARBA00004651"/>
    </source>
</evidence>
<feature type="transmembrane region" description="Helical" evidence="10">
    <location>
        <begin position="14"/>
        <end position="34"/>
    </location>
</feature>
<comment type="caution">
    <text evidence="11">The sequence shown here is derived from an EMBL/GenBank/DDBJ whole genome shotgun (WGS) entry which is preliminary data.</text>
</comment>
<evidence type="ECO:0000256" key="4">
    <source>
        <dbReference type="ARBA" id="ARBA00022448"/>
    </source>
</evidence>
<dbReference type="PANTHER" id="PTHR43823:SF3">
    <property type="entry name" value="MULTIDRUG EXPORT PROTEIN MEPA"/>
    <property type="match status" value="1"/>
</dbReference>
<feature type="transmembrane region" description="Helical" evidence="10">
    <location>
        <begin position="276"/>
        <end position="297"/>
    </location>
</feature>
<feature type="transmembrane region" description="Helical" evidence="10">
    <location>
        <begin position="91"/>
        <end position="113"/>
    </location>
</feature>
<evidence type="ECO:0000256" key="3">
    <source>
        <dbReference type="ARBA" id="ARBA00022106"/>
    </source>
</evidence>
<feature type="transmembrane region" description="Helical" evidence="10">
    <location>
        <begin position="387"/>
        <end position="408"/>
    </location>
</feature>
<dbReference type="InterPro" id="IPR051327">
    <property type="entry name" value="MATE_MepA_subfamily"/>
</dbReference>
<evidence type="ECO:0000256" key="7">
    <source>
        <dbReference type="ARBA" id="ARBA00022989"/>
    </source>
</evidence>
<organism evidence="11 12">
    <name type="scientific">Butyribacter intestini</name>
    <dbReference type="NCBI Taxonomy" id="1703332"/>
    <lineage>
        <taxon>Bacteria</taxon>
        <taxon>Bacillati</taxon>
        <taxon>Bacillota</taxon>
        <taxon>Clostridia</taxon>
        <taxon>Lachnospirales</taxon>
        <taxon>Lachnospiraceae</taxon>
        <taxon>Butyribacter</taxon>
    </lineage>
</organism>
<keyword evidence="12" id="KW-1185">Reference proteome</keyword>